<dbReference type="AlphaFoldDB" id="A0A9R1XDC7"/>
<proteinExistence type="predicted"/>
<organism evidence="1 2">
    <name type="scientific">Lactuca sativa</name>
    <name type="common">Garden lettuce</name>
    <dbReference type="NCBI Taxonomy" id="4236"/>
    <lineage>
        <taxon>Eukaryota</taxon>
        <taxon>Viridiplantae</taxon>
        <taxon>Streptophyta</taxon>
        <taxon>Embryophyta</taxon>
        <taxon>Tracheophyta</taxon>
        <taxon>Spermatophyta</taxon>
        <taxon>Magnoliopsida</taxon>
        <taxon>eudicotyledons</taxon>
        <taxon>Gunneridae</taxon>
        <taxon>Pentapetalae</taxon>
        <taxon>asterids</taxon>
        <taxon>campanulids</taxon>
        <taxon>Asterales</taxon>
        <taxon>Asteraceae</taxon>
        <taxon>Cichorioideae</taxon>
        <taxon>Cichorieae</taxon>
        <taxon>Lactucinae</taxon>
        <taxon>Lactuca</taxon>
    </lineage>
</organism>
<reference evidence="1 2" key="1">
    <citation type="journal article" date="2017" name="Nat. Commun.">
        <title>Genome assembly with in vitro proximity ligation data and whole-genome triplication in lettuce.</title>
        <authorList>
            <person name="Reyes-Chin-Wo S."/>
            <person name="Wang Z."/>
            <person name="Yang X."/>
            <person name="Kozik A."/>
            <person name="Arikit S."/>
            <person name="Song C."/>
            <person name="Xia L."/>
            <person name="Froenicke L."/>
            <person name="Lavelle D.O."/>
            <person name="Truco M.J."/>
            <person name="Xia R."/>
            <person name="Zhu S."/>
            <person name="Xu C."/>
            <person name="Xu H."/>
            <person name="Xu X."/>
            <person name="Cox K."/>
            <person name="Korf I."/>
            <person name="Meyers B.C."/>
            <person name="Michelmore R.W."/>
        </authorList>
    </citation>
    <scope>NUCLEOTIDE SEQUENCE [LARGE SCALE GENOMIC DNA]</scope>
    <source>
        <strain evidence="2">cv. Salinas</strain>
        <tissue evidence="1">Seedlings</tissue>
    </source>
</reference>
<dbReference type="Pfam" id="PF14223">
    <property type="entry name" value="Retrotran_gag_2"/>
    <property type="match status" value="1"/>
</dbReference>
<gene>
    <name evidence="1" type="ORF">LSAT_V11C400170140</name>
</gene>
<keyword evidence="2" id="KW-1185">Reference proteome</keyword>
<dbReference type="PANTHER" id="PTHR47592:SF30">
    <property type="entry name" value="CCHC-TYPE DOMAIN-CONTAINING PROTEIN"/>
    <property type="match status" value="1"/>
</dbReference>
<dbReference type="Proteomes" id="UP000235145">
    <property type="component" value="Unassembled WGS sequence"/>
</dbReference>
<evidence type="ECO:0000313" key="2">
    <source>
        <dbReference type="Proteomes" id="UP000235145"/>
    </source>
</evidence>
<sequence length="185" mass="21671">MLHVLKVVYVLEPKLAPIPANPIPKAGKTVDPTIISDLEKQRVMYRESKELCVGHIKNSLSDRLYDLYASVKDPRELWSALELKYKAHEEGTNKYLVSKYLEFQMDDDKPIMEQVHELQVMRMMHKYEDYSLDDLMKHLRIEEETRIKDKRGKLGWSVHHVSAVGYGHKTRSWGQNKRNLGPKKL</sequence>
<name>A0A9R1XDC7_LACSA</name>
<dbReference type="EMBL" id="NBSK02000004">
    <property type="protein sequence ID" value="KAJ0210205.1"/>
    <property type="molecule type" value="Genomic_DNA"/>
</dbReference>
<evidence type="ECO:0000313" key="1">
    <source>
        <dbReference type="EMBL" id="KAJ0210205.1"/>
    </source>
</evidence>
<dbReference type="PANTHER" id="PTHR47592">
    <property type="entry name" value="PBF68 PROTEIN"/>
    <property type="match status" value="1"/>
</dbReference>
<comment type="caution">
    <text evidence="1">The sequence shown here is derived from an EMBL/GenBank/DDBJ whole genome shotgun (WGS) entry which is preliminary data.</text>
</comment>
<accession>A0A9R1XDC7</accession>
<protein>
    <submittedName>
        <fullName evidence="1">Uncharacterized protein</fullName>
    </submittedName>
</protein>